<dbReference type="OrthoDB" id="3671213at2"/>
<comment type="caution">
    <text evidence="3">The sequence shown here is derived from an EMBL/GenBank/DDBJ whole genome shotgun (WGS) entry which is preliminary data.</text>
</comment>
<dbReference type="NCBIfam" id="TIGR03083">
    <property type="entry name" value="maleylpyruvate isomerase family mycothiol-dependent enzyme"/>
    <property type="match status" value="1"/>
</dbReference>
<accession>A0A318LJV0</accession>
<keyword evidence="4" id="KW-1185">Reference proteome</keyword>
<evidence type="ECO:0000259" key="1">
    <source>
        <dbReference type="Pfam" id="PF07398"/>
    </source>
</evidence>
<evidence type="ECO:0000259" key="2">
    <source>
        <dbReference type="Pfam" id="PF11716"/>
    </source>
</evidence>
<dbReference type="PANTHER" id="PTHR40758">
    <property type="entry name" value="CONSERVED PROTEIN"/>
    <property type="match status" value="1"/>
</dbReference>
<dbReference type="InterPro" id="IPR010872">
    <property type="entry name" value="MDMPI_C-term_domain"/>
</dbReference>
<dbReference type="Pfam" id="PF07398">
    <property type="entry name" value="MDMPI_C"/>
    <property type="match status" value="1"/>
</dbReference>
<sequence length="250" mass="27336">MDVTSWISALDDAGTRLAGAAERTGLDAEVPPCPGWRVRDVLRHTGGVHRWAATFVANGRTEPLPLANAEDIVAELPGDAELVAWFRKGHAALVAALRAAPVDLECWTFLKAASPLAHWARRQAHETTVHRVDVESAAGALTPVDAGLAADGVDELLACFGPRSRRLRLDPPRTLHVHATDTGDHWTVRISTERAGVTRDESGDDADTTVRGPAERLYLSLWNRAPLRELEVTGDETVVQRWPEIHAIRW</sequence>
<dbReference type="InterPro" id="IPR017517">
    <property type="entry name" value="Maleyloyr_isom"/>
</dbReference>
<feature type="domain" description="Mycothiol-dependent maleylpyruvate isomerase metal-binding" evidence="2">
    <location>
        <begin position="9"/>
        <end position="135"/>
    </location>
</feature>
<dbReference type="InterPro" id="IPR024344">
    <property type="entry name" value="MDMPI_metal-binding"/>
</dbReference>
<feature type="domain" description="MDMPI C-terminal" evidence="1">
    <location>
        <begin position="148"/>
        <end position="241"/>
    </location>
</feature>
<dbReference type="Gene3D" id="1.20.120.450">
    <property type="entry name" value="dinb family like domain"/>
    <property type="match status" value="1"/>
</dbReference>
<evidence type="ECO:0000313" key="3">
    <source>
        <dbReference type="EMBL" id="PXY30860.1"/>
    </source>
</evidence>
<dbReference type="SUPFAM" id="SSF109854">
    <property type="entry name" value="DinB/YfiT-like putative metalloenzymes"/>
    <property type="match status" value="1"/>
</dbReference>
<dbReference type="PANTHER" id="PTHR40758:SF1">
    <property type="entry name" value="CONSERVED PROTEIN"/>
    <property type="match status" value="1"/>
</dbReference>
<organism evidence="3 4">
    <name type="scientific">Prauserella flavalba</name>
    <dbReference type="NCBI Taxonomy" id="1477506"/>
    <lineage>
        <taxon>Bacteria</taxon>
        <taxon>Bacillati</taxon>
        <taxon>Actinomycetota</taxon>
        <taxon>Actinomycetes</taxon>
        <taxon>Pseudonocardiales</taxon>
        <taxon>Pseudonocardiaceae</taxon>
        <taxon>Prauserella</taxon>
    </lineage>
</organism>
<dbReference type="GO" id="GO:0046872">
    <property type="term" value="F:metal ion binding"/>
    <property type="evidence" value="ECO:0007669"/>
    <property type="project" value="InterPro"/>
</dbReference>
<proteinExistence type="predicted"/>
<dbReference type="Pfam" id="PF11716">
    <property type="entry name" value="MDMPI_N"/>
    <property type="match status" value="1"/>
</dbReference>
<evidence type="ECO:0008006" key="5">
    <source>
        <dbReference type="Google" id="ProtNLM"/>
    </source>
</evidence>
<gene>
    <name evidence="3" type="ORF">BA062_19560</name>
</gene>
<protein>
    <recommendedName>
        <fullName evidence="5">Maleylpyruvate isomerase family mycothiol-dependent enzyme</fullName>
    </recommendedName>
</protein>
<reference evidence="3 4" key="1">
    <citation type="submission" date="2016-07" db="EMBL/GenBank/DDBJ databases">
        <title>Draft genome sequence of Prauserella sp. YIM 121212, isolated from alkaline soil.</title>
        <authorList>
            <person name="Ruckert C."/>
            <person name="Albersmeier A."/>
            <person name="Jiang C.-L."/>
            <person name="Jiang Y."/>
            <person name="Kalinowski J."/>
            <person name="Schneider O."/>
            <person name="Winkler A."/>
            <person name="Zotchev S.B."/>
        </authorList>
    </citation>
    <scope>NUCLEOTIDE SEQUENCE [LARGE SCALE GENOMIC DNA]</scope>
    <source>
        <strain evidence="3 4">YIM 121212</strain>
    </source>
</reference>
<dbReference type="InterPro" id="IPR034660">
    <property type="entry name" value="DinB/YfiT-like"/>
</dbReference>
<dbReference type="GO" id="GO:0005886">
    <property type="term" value="C:plasma membrane"/>
    <property type="evidence" value="ECO:0007669"/>
    <property type="project" value="TreeGrafter"/>
</dbReference>
<evidence type="ECO:0000313" key="4">
    <source>
        <dbReference type="Proteomes" id="UP000247892"/>
    </source>
</evidence>
<dbReference type="EMBL" id="MASU01000007">
    <property type="protein sequence ID" value="PXY30860.1"/>
    <property type="molecule type" value="Genomic_DNA"/>
</dbReference>
<dbReference type="AlphaFoldDB" id="A0A318LJV0"/>
<name>A0A318LJV0_9PSEU</name>
<dbReference type="Proteomes" id="UP000247892">
    <property type="component" value="Unassembled WGS sequence"/>
</dbReference>
<dbReference type="RefSeq" id="WP_110339092.1">
    <property type="nucleotide sequence ID" value="NZ_JBHVKT010000088.1"/>
</dbReference>